<feature type="signal peptide" evidence="1">
    <location>
        <begin position="1"/>
        <end position="22"/>
    </location>
</feature>
<gene>
    <name evidence="2" type="ORF">ABB55_12170</name>
</gene>
<evidence type="ECO:0000313" key="3">
    <source>
        <dbReference type="Proteomes" id="UP000048984"/>
    </source>
</evidence>
<sequence>MRNLILAAAAFGGLLAATPASALPMVNPLGSDAGASRAESVALYCSRRGDCVRVKKPGYYFRGPVVRSCGPGWRWNGYNCVRNKVVIRGGGVKVKIKP</sequence>
<accession>A0A0P6VNN5</accession>
<dbReference type="RefSeq" id="WP_054359038.1">
    <property type="nucleotide sequence ID" value="NZ_LJYW01000001.1"/>
</dbReference>
<comment type="caution">
    <text evidence="2">The sequence shown here is derived from an EMBL/GenBank/DDBJ whole genome shotgun (WGS) entry which is preliminary data.</text>
</comment>
<dbReference type="Proteomes" id="UP000048984">
    <property type="component" value="Unassembled WGS sequence"/>
</dbReference>
<evidence type="ECO:0000313" key="2">
    <source>
        <dbReference type="EMBL" id="KPL52875.1"/>
    </source>
</evidence>
<keyword evidence="3" id="KW-1185">Reference proteome</keyword>
<dbReference type="AlphaFoldDB" id="A0A0P6VNN5"/>
<dbReference type="EMBL" id="LJYW01000001">
    <property type="protein sequence ID" value="KPL52875.1"/>
    <property type="molecule type" value="Genomic_DNA"/>
</dbReference>
<reference evidence="2 3" key="2">
    <citation type="submission" date="2015-10" db="EMBL/GenBank/DDBJ databases">
        <title>Draft Genome Sequence of Prosthecomicrobium hirschii ATCC 27832.</title>
        <authorList>
            <person name="Daniel J."/>
            <person name="Givan S.A."/>
            <person name="Brun Y.V."/>
            <person name="Brown P.J."/>
        </authorList>
    </citation>
    <scope>NUCLEOTIDE SEQUENCE [LARGE SCALE GENOMIC DNA]</scope>
    <source>
        <strain evidence="2 3">16</strain>
    </source>
</reference>
<protein>
    <recommendedName>
        <fullName evidence="4">Sushi domain-containing protein</fullName>
    </recommendedName>
</protein>
<organism evidence="2 3">
    <name type="scientific">Prosthecodimorpha hirschii</name>
    <dbReference type="NCBI Taxonomy" id="665126"/>
    <lineage>
        <taxon>Bacteria</taxon>
        <taxon>Pseudomonadati</taxon>
        <taxon>Pseudomonadota</taxon>
        <taxon>Alphaproteobacteria</taxon>
        <taxon>Hyphomicrobiales</taxon>
        <taxon>Ancalomicrobiaceae</taxon>
        <taxon>Prosthecodimorpha</taxon>
    </lineage>
</organism>
<name>A0A0P6VNN5_9HYPH</name>
<evidence type="ECO:0000256" key="1">
    <source>
        <dbReference type="SAM" id="SignalP"/>
    </source>
</evidence>
<proteinExistence type="predicted"/>
<keyword evidence="1" id="KW-0732">Signal</keyword>
<feature type="chain" id="PRO_5006131657" description="Sushi domain-containing protein" evidence="1">
    <location>
        <begin position="23"/>
        <end position="98"/>
    </location>
</feature>
<reference evidence="2 3" key="1">
    <citation type="submission" date="2015-09" db="EMBL/GenBank/DDBJ databases">
        <authorList>
            <person name="Jackson K.R."/>
            <person name="Lunt B.L."/>
            <person name="Fisher J.N.B."/>
            <person name="Gardner A.V."/>
            <person name="Bailey M.E."/>
            <person name="Deus L.M."/>
            <person name="Earl A.S."/>
            <person name="Gibby P.D."/>
            <person name="Hartmann K.A."/>
            <person name="Liu J.E."/>
            <person name="Manci A.M."/>
            <person name="Nielsen D.A."/>
            <person name="Solomon M.B."/>
            <person name="Breakwell D.P."/>
            <person name="Burnett S.H."/>
            <person name="Grose J.H."/>
        </authorList>
    </citation>
    <scope>NUCLEOTIDE SEQUENCE [LARGE SCALE GENOMIC DNA]</scope>
    <source>
        <strain evidence="2 3">16</strain>
    </source>
</reference>
<evidence type="ECO:0008006" key="4">
    <source>
        <dbReference type="Google" id="ProtNLM"/>
    </source>
</evidence>